<reference evidence="2 3" key="1">
    <citation type="submission" date="2021-05" db="EMBL/GenBank/DDBJ databases">
        <title>Genome Assembly of Synthetic Allotetraploid Brassica napus Reveals Homoeologous Exchanges between Subgenomes.</title>
        <authorList>
            <person name="Davis J.T."/>
        </authorList>
    </citation>
    <scope>NUCLEOTIDE SEQUENCE [LARGE SCALE GENOMIC DNA]</scope>
    <source>
        <strain evidence="3">cv. Da-Ae</strain>
        <tissue evidence="2">Seedling</tissue>
    </source>
</reference>
<feature type="region of interest" description="Disordered" evidence="1">
    <location>
        <begin position="1"/>
        <end position="22"/>
    </location>
</feature>
<accession>A0ABQ8AKJ1</accession>
<name>A0ABQ8AKJ1_BRANA</name>
<dbReference type="Proteomes" id="UP000824890">
    <property type="component" value="Unassembled WGS sequence"/>
</dbReference>
<feature type="compositionally biased region" description="Polar residues" evidence="1">
    <location>
        <begin position="1"/>
        <end position="10"/>
    </location>
</feature>
<evidence type="ECO:0000313" key="3">
    <source>
        <dbReference type="Proteomes" id="UP000824890"/>
    </source>
</evidence>
<gene>
    <name evidence="2" type="ORF">HID58_055508</name>
</gene>
<evidence type="ECO:0000256" key="1">
    <source>
        <dbReference type="SAM" id="MobiDB-lite"/>
    </source>
</evidence>
<feature type="non-terminal residue" evidence="2">
    <location>
        <position position="75"/>
    </location>
</feature>
<organism evidence="2 3">
    <name type="scientific">Brassica napus</name>
    <name type="common">Rape</name>
    <dbReference type="NCBI Taxonomy" id="3708"/>
    <lineage>
        <taxon>Eukaryota</taxon>
        <taxon>Viridiplantae</taxon>
        <taxon>Streptophyta</taxon>
        <taxon>Embryophyta</taxon>
        <taxon>Tracheophyta</taxon>
        <taxon>Spermatophyta</taxon>
        <taxon>Magnoliopsida</taxon>
        <taxon>eudicotyledons</taxon>
        <taxon>Gunneridae</taxon>
        <taxon>Pentapetalae</taxon>
        <taxon>rosids</taxon>
        <taxon>malvids</taxon>
        <taxon>Brassicales</taxon>
        <taxon>Brassicaceae</taxon>
        <taxon>Brassiceae</taxon>
        <taxon>Brassica</taxon>
    </lineage>
</organism>
<dbReference type="EMBL" id="JAGKQM010000013">
    <property type="protein sequence ID" value="KAH0893079.1"/>
    <property type="molecule type" value="Genomic_DNA"/>
</dbReference>
<proteinExistence type="predicted"/>
<evidence type="ECO:0000313" key="2">
    <source>
        <dbReference type="EMBL" id="KAH0893079.1"/>
    </source>
</evidence>
<keyword evidence="3" id="KW-1185">Reference proteome</keyword>
<evidence type="ECO:0008006" key="4">
    <source>
        <dbReference type="Google" id="ProtNLM"/>
    </source>
</evidence>
<protein>
    <recommendedName>
        <fullName evidence="4">Zinc finger GRF-type domain-containing protein</fullName>
    </recommendedName>
</protein>
<sequence length="75" mass="8481">MSASSSTTEGISDGRRRVKTPGIPSKCCCGESITELISKSSLNPYRRYYRCLYAAQVKFLLSYAKLDDYEVWSIE</sequence>
<comment type="caution">
    <text evidence="2">The sequence shown here is derived from an EMBL/GenBank/DDBJ whole genome shotgun (WGS) entry which is preliminary data.</text>
</comment>